<evidence type="ECO:0000256" key="10">
    <source>
        <dbReference type="RuleBase" id="RU000461"/>
    </source>
</evidence>
<evidence type="ECO:0000256" key="1">
    <source>
        <dbReference type="ARBA" id="ARBA00001971"/>
    </source>
</evidence>
<dbReference type="PRINTS" id="PR00385">
    <property type="entry name" value="P450"/>
</dbReference>
<dbReference type="GO" id="GO:0004497">
    <property type="term" value="F:monooxygenase activity"/>
    <property type="evidence" value="ECO:0007669"/>
    <property type="project" value="UniProtKB-KW"/>
</dbReference>
<dbReference type="OrthoDB" id="1470350at2759"/>
<keyword evidence="4 9" id="KW-0349">Heme</keyword>
<comment type="cofactor">
    <cofactor evidence="1 9">
        <name>heme</name>
        <dbReference type="ChEBI" id="CHEBI:30413"/>
    </cofactor>
</comment>
<dbReference type="PRINTS" id="PR00463">
    <property type="entry name" value="EP450I"/>
</dbReference>
<keyword evidence="5" id="KW-0256">Endoplasmic reticulum</keyword>
<evidence type="ECO:0000256" key="6">
    <source>
        <dbReference type="ARBA" id="ARBA00023004"/>
    </source>
</evidence>
<comment type="subcellular location">
    <subcellularLocation>
        <location evidence="2">Endoplasmic reticulum membrane</location>
    </subcellularLocation>
</comment>
<dbReference type="GO" id="GO:0005789">
    <property type="term" value="C:endoplasmic reticulum membrane"/>
    <property type="evidence" value="ECO:0007669"/>
    <property type="project" value="UniProtKB-SubCell"/>
</dbReference>
<evidence type="ECO:0000256" key="2">
    <source>
        <dbReference type="ARBA" id="ARBA00004586"/>
    </source>
</evidence>
<dbReference type="SUPFAM" id="SSF48264">
    <property type="entry name" value="Cytochrome P450"/>
    <property type="match status" value="1"/>
</dbReference>
<protein>
    <submittedName>
        <fullName evidence="11">Cytochrome p450</fullName>
    </submittedName>
</protein>
<proteinExistence type="inferred from homology"/>
<dbReference type="AlphaFoldDB" id="A0A0P4ZKW9"/>
<name>A0A0P4ZKW9_9CRUS</name>
<dbReference type="PROSITE" id="PS00086">
    <property type="entry name" value="CYTOCHROME_P450"/>
    <property type="match status" value="1"/>
</dbReference>
<dbReference type="EMBL" id="GDIP01213135">
    <property type="protein sequence ID" value="JAJ10267.1"/>
    <property type="molecule type" value="Transcribed_RNA"/>
</dbReference>
<dbReference type="CDD" id="cd20628">
    <property type="entry name" value="CYP4"/>
    <property type="match status" value="1"/>
</dbReference>
<dbReference type="PANTHER" id="PTHR24291">
    <property type="entry name" value="CYTOCHROME P450 FAMILY 4"/>
    <property type="match status" value="1"/>
</dbReference>
<feature type="binding site" description="axial binding residue" evidence="9">
    <location>
        <position position="467"/>
    </location>
    <ligand>
        <name>heme</name>
        <dbReference type="ChEBI" id="CHEBI:30413"/>
    </ligand>
    <ligandPart>
        <name>Fe</name>
        <dbReference type="ChEBI" id="CHEBI:18248"/>
    </ligandPart>
</feature>
<sequence length="525" mass="60006">MLEATWIGFSPMIGSLLASLLAVYYFAWCRSRFVRLIDALPGPKTLPFLGNILELNVVHDELLRKPSFDWIKQHGSIYRVWFTVRPMVGIASPELLEPILSSHTLVAKGNEYDCLIPLLGKSLNVAKPEEWKKNRRLLNPAFKGQILNSFMDAFHDKSLLCAKEFEEAIESNSGGKINVFPIMTHCTLDIICETAMGGKTLTGEDKASYIKNLHGFENIFLQRLKQPWLRLDWLFKLSGPGRANARFVGGLRDFSNMLIRHRRELVKRKTKLAQNELSERDVNPTDELQVDDDTKKNLIFMDLLIKEGDLNGNFNSVEMRDEVSFMMAAGHDTTALAFTWFLYLISRHPDKQKLLMEELSIVFGDSDRPCTVQDLAELKYLECCIKETLRLYPSAPFILRRLPEDVEIGGYVLPKGVTIAMLIYGMHHNPQVYPDPEEFKPERFFPENSVGRHPYAFIPFSAGPRNCIGQKFAMLELKVVLAHLLRRFQFSIRDPTEPKIIPLLDTTLKPKSPVNLIVTKRLLQA</sequence>
<dbReference type="InterPro" id="IPR050196">
    <property type="entry name" value="Cytochrome_P450_Monoox"/>
</dbReference>
<keyword evidence="8" id="KW-0472">Membrane</keyword>
<reference evidence="11" key="2">
    <citation type="submission" date="2015-10" db="EMBL/GenBank/DDBJ databases">
        <authorList>
            <person name="Gilbert D.G."/>
        </authorList>
    </citation>
    <scope>NUCLEOTIDE SEQUENCE</scope>
</reference>
<dbReference type="Gene3D" id="1.10.630.10">
    <property type="entry name" value="Cytochrome P450"/>
    <property type="match status" value="1"/>
</dbReference>
<evidence type="ECO:0000256" key="9">
    <source>
        <dbReference type="PIRSR" id="PIRSR602401-1"/>
    </source>
</evidence>
<evidence type="ECO:0000256" key="3">
    <source>
        <dbReference type="ARBA" id="ARBA00010617"/>
    </source>
</evidence>
<dbReference type="InterPro" id="IPR017972">
    <property type="entry name" value="Cyt_P450_CS"/>
</dbReference>
<keyword evidence="6 9" id="KW-0408">Iron</keyword>
<keyword evidence="7 10" id="KW-0503">Monooxygenase</keyword>
<organism evidence="11">
    <name type="scientific">Daphnia magna</name>
    <dbReference type="NCBI Taxonomy" id="35525"/>
    <lineage>
        <taxon>Eukaryota</taxon>
        <taxon>Metazoa</taxon>
        <taxon>Ecdysozoa</taxon>
        <taxon>Arthropoda</taxon>
        <taxon>Crustacea</taxon>
        <taxon>Branchiopoda</taxon>
        <taxon>Diplostraca</taxon>
        <taxon>Cladocera</taxon>
        <taxon>Anomopoda</taxon>
        <taxon>Daphniidae</taxon>
        <taxon>Daphnia</taxon>
    </lineage>
</organism>
<dbReference type="PANTHER" id="PTHR24291:SF189">
    <property type="entry name" value="CYTOCHROME P450 4C3-RELATED"/>
    <property type="match status" value="1"/>
</dbReference>
<dbReference type="GO" id="GO:0005506">
    <property type="term" value="F:iron ion binding"/>
    <property type="evidence" value="ECO:0007669"/>
    <property type="project" value="InterPro"/>
</dbReference>
<comment type="similarity">
    <text evidence="3 10">Belongs to the cytochrome P450 family.</text>
</comment>
<dbReference type="InterPro" id="IPR001128">
    <property type="entry name" value="Cyt_P450"/>
</dbReference>
<dbReference type="InterPro" id="IPR002401">
    <property type="entry name" value="Cyt_P450_E_grp-I"/>
</dbReference>
<dbReference type="GO" id="GO:0016705">
    <property type="term" value="F:oxidoreductase activity, acting on paired donors, with incorporation or reduction of molecular oxygen"/>
    <property type="evidence" value="ECO:0007669"/>
    <property type="project" value="InterPro"/>
</dbReference>
<keyword evidence="10" id="KW-0560">Oxidoreductase</keyword>
<dbReference type="Pfam" id="PF00067">
    <property type="entry name" value="p450"/>
    <property type="match status" value="1"/>
</dbReference>
<keyword evidence="9 10" id="KW-0479">Metal-binding</keyword>
<reference evidence="11" key="1">
    <citation type="submission" date="2015-10" db="EMBL/GenBank/DDBJ databases">
        <title>Daphnia magna gene sets from two clonal populations assembled and annotated with EvidentialGene.</title>
        <authorList>
            <person name="Gilbert D."/>
            <person name="Podicheti R."/>
            <person name="Orsini L."/>
            <person name="Colbourne J."/>
            <person name="Pfrender M."/>
        </authorList>
    </citation>
    <scope>NUCLEOTIDE SEQUENCE</scope>
</reference>
<evidence type="ECO:0000256" key="7">
    <source>
        <dbReference type="ARBA" id="ARBA00023033"/>
    </source>
</evidence>
<accession>A0A0P4ZKW9</accession>
<dbReference type="InterPro" id="IPR036396">
    <property type="entry name" value="Cyt_P450_sf"/>
</dbReference>
<evidence type="ECO:0000256" key="8">
    <source>
        <dbReference type="ARBA" id="ARBA00023136"/>
    </source>
</evidence>
<dbReference type="GO" id="GO:0020037">
    <property type="term" value="F:heme binding"/>
    <property type="evidence" value="ECO:0007669"/>
    <property type="project" value="InterPro"/>
</dbReference>
<evidence type="ECO:0000256" key="5">
    <source>
        <dbReference type="ARBA" id="ARBA00022824"/>
    </source>
</evidence>
<evidence type="ECO:0000256" key="4">
    <source>
        <dbReference type="ARBA" id="ARBA00022617"/>
    </source>
</evidence>
<evidence type="ECO:0000313" key="11">
    <source>
        <dbReference type="EMBL" id="JAJ10267.1"/>
    </source>
</evidence>